<dbReference type="Pfam" id="PF02190">
    <property type="entry name" value="LON_substr_bdg"/>
    <property type="match status" value="1"/>
</dbReference>
<evidence type="ECO:0000256" key="7">
    <source>
        <dbReference type="ARBA" id="ARBA00022840"/>
    </source>
</evidence>
<evidence type="ECO:0000256" key="18">
    <source>
        <dbReference type="RuleBase" id="RU000591"/>
    </source>
</evidence>
<dbReference type="InterPro" id="IPR027543">
    <property type="entry name" value="Lon_bac"/>
</dbReference>
<evidence type="ECO:0000256" key="9">
    <source>
        <dbReference type="ARBA" id="ARBA00050665"/>
    </source>
</evidence>
<dbReference type="SUPFAM" id="SSF88697">
    <property type="entry name" value="PUA domain-like"/>
    <property type="match status" value="1"/>
</dbReference>
<evidence type="ECO:0000313" key="22">
    <source>
        <dbReference type="Proteomes" id="UP000261212"/>
    </source>
</evidence>
<keyword evidence="3 14" id="KW-0645">Protease</keyword>
<dbReference type="NCBIfam" id="TIGR00763">
    <property type="entry name" value="lon"/>
    <property type="match status" value="1"/>
</dbReference>
<comment type="induction">
    <text evidence="14">By heat shock.</text>
</comment>
<comment type="caution">
    <text evidence="21">The sequence shown here is derived from an EMBL/GenBank/DDBJ whole genome shotgun (WGS) entry which is preliminary data.</text>
</comment>
<dbReference type="Gene3D" id="2.30.130.40">
    <property type="entry name" value="LON domain-like"/>
    <property type="match status" value="1"/>
</dbReference>
<dbReference type="AlphaFoldDB" id="A0A3E3E037"/>
<keyword evidence="2 14" id="KW-0963">Cytoplasm</keyword>
<evidence type="ECO:0000256" key="6">
    <source>
        <dbReference type="ARBA" id="ARBA00022825"/>
    </source>
</evidence>
<evidence type="ECO:0000313" key="21">
    <source>
        <dbReference type="EMBL" id="RGD74675.1"/>
    </source>
</evidence>
<dbReference type="GO" id="GO:0006515">
    <property type="term" value="P:protein quality control for misfolded or incompletely synthesized proteins"/>
    <property type="evidence" value="ECO:0007669"/>
    <property type="project" value="UniProtKB-UniRule"/>
</dbReference>
<feature type="active site" evidence="14 15">
    <location>
        <position position="675"/>
    </location>
</feature>
<dbReference type="PROSITE" id="PS51787">
    <property type="entry name" value="LON_N"/>
    <property type="match status" value="1"/>
</dbReference>
<evidence type="ECO:0000259" key="19">
    <source>
        <dbReference type="PROSITE" id="PS51786"/>
    </source>
</evidence>
<sequence>MENLTLPAIATRDLSLITGMNANFDVARSASLMALEESVKEESMIILIAQRDSDKDEIEIENLREVGVLAKITNLIRLPYNAIKVSIKVLNRVKINKYEQHDPYLVASGDIINYSNDNLTDKEVAMTNVLKEKFSEFSSLKMTGNDFEILSFLNNIKNPNELIDMMIPPLGVEFDKFQDILCILDSEERYKEVYKIIENRIVVLSLENEIEQDVKEKMEKLQKEVYLREKIEILQEKLQDSDGSGAGSNYLEKLEKLPIKEEFKEKIEKEIDRLKLIPVGSSEAGVIQTYIETILDLPWEKEEKPDINLKEAQKILDEDHYGLKEVKERIIEYLSVLKLTDTLKGPIICLVGPPGVGKTSIAKAIAKASDRKFVRLSVGGTRDEAEITGHRRTYIGAMPGRIITGIAQAKSNTPLFLLDEIDKIGSDFKGDPASALLEVLDPEQNSNFSDHYLEIPFDLSEVLFVATANNIATIPPALLDRMEVIEIPGYLPKEKVEIAKRHLIKKEMEEHGLTKENLSFTTAALTKIVTDYTLESGVRQLERLIAKICRKCAKKIVADEEGKIEVTVKNLHEFLGKELLTFDKQGNKKHVGKVTGLAYTSYGGDTLKIEAVITDGKGHIELTGSLGDVMQESAKTALTYVRTIVDKLKVDKDFYEKKDIHIHVPEGATPKDGPSAGITLATAIISALTKMSVPEDIAMTGEITLSGDVLPIGGLREKLLAASRARVKKVLIPKENIKDLEEVPDDIKETLEIVPVKHMMDVYKIIFKED</sequence>
<dbReference type="Proteomes" id="UP000261212">
    <property type="component" value="Unassembled WGS sequence"/>
</dbReference>
<dbReference type="InterPro" id="IPR027417">
    <property type="entry name" value="P-loop_NTPase"/>
</dbReference>
<dbReference type="GO" id="GO:0005737">
    <property type="term" value="C:cytoplasm"/>
    <property type="evidence" value="ECO:0007669"/>
    <property type="project" value="UniProtKB-SubCell"/>
</dbReference>
<dbReference type="PROSITE" id="PS01046">
    <property type="entry name" value="LON_SER"/>
    <property type="match status" value="1"/>
</dbReference>
<dbReference type="PRINTS" id="PR00830">
    <property type="entry name" value="ENDOLAPTASE"/>
</dbReference>
<dbReference type="GO" id="GO:0034605">
    <property type="term" value="P:cellular response to heat"/>
    <property type="evidence" value="ECO:0007669"/>
    <property type="project" value="UniProtKB-UniRule"/>
</dbReference>
<comment type="subcellular location">
    <subcellularLocation>
        <location evidence="1 14">Cytoplasm</location>
    </subcellularLocation>
</comment>
<dbReference type="SMART" id="SM00464">
    <property type="entry name" value="LON"/>
    <property type="match status" value="1"/>
</dbReference>
<dbReference type="Gene3D" id="1.20.5.5270">
    <property type="match status" value="1"/>
</dbReference>
<dbReference type="EMBL" id="QUSM01000003">
    <property type="protein sequence ID" value="RGD74675.1"/>
    <property type="molecule type" value="Genomic_DNA"/>
</dbReference>
<dbReference type="SUPFAM" id="SSF54211">
    <property type="entry name" value="Ribosomal protein S5 domain 2-like"/>
    <property type="match status" value="1"/>
</dbReference>
<evidence type="ECO:0000256" key="4">
    <source>
        <dbReference type="ARBA" id="ARBA00022741"/>
    </source>
</evidence>
<dbReference type="Gene3D" id="3.40.50.300">
    <property type="entry name" value="P-loop containing nucleotide triphosphate hydrolases"/>
    <property type="match status" value="1"/>
</dbReference>
<dbReference type="GO" id="GO:0004252">
    <property type="term" value="F:serine-type endopeptidase activity"/>
    <property type="evidence" value="ECO:0007669"/>
    <property type="project" value="UniProtKB-UniRule"/>
</dbReference>
<dbReference type="InterPro" id="IPR020568">
    <property type="entry name" value="Ribosomal_Su5_D2-typ_SF"/>
</dbReference>
<evidence type="ECO:0000256" key="1">
    <source>
        <dbReference type="ARBA" id="ARBA00004496"/>
    </source>
</evidence>
<dbReference type="Gene3D" id="1.10.8.60">
    <property type="match status" value="1"/>
</dbReference>
<dbReference type="InterPro" id="IPR027065">
    <property type="entry name" value="Lon_Prtase"/>
</dbReference>
<dbReference type="InterPro" id="IPR015947">
    <property type="entry name" value="PUA-like_sf"/>
</dbReference>
<evidence type="ECO:0000256" key="5">
    <source>
        <dbReference type="ARBA" id="ARBA00022801"/>
    </source>
</evidence>
<evidence type="ECO:0000256" key="13">
    <source>
        <dbReference type="ARBA" id="ARBA00082722"/>
    </source>
</evidence>
<comment type="subunit">
    <text evidence="14">Homohexamer. Organized in a ring with a central cavity.</text>
</comment>
<keyword evidence="4 14" id="KW-0547">Nucleotide-binding</keyword>
<dbReference type="GO" id="GO:0016887">
    <property type="term" value="F:ATP hydrolysis activity"/>
    <property type="evidence" value="ECO:0007669"/>
    <property type="project" value="UniProtKB-UniRule"/>
</dbReference>
<dbReference type="InterPro" id="IPR008269">
    <property type="entry name" value="Lon_proteolytic"/>
</dbReference>
<keyword evidence="7 14" id="KW-0067">ATP-binding</keyword>
<dbReference type="SMART" id="SM00382">
    <property type="entry name" value="AAA"/>
    <property type="match status" value="1"/>
</dbReference>
<dbReference type="InterPro" id="IPR046336">
    <property type="entry name" value="Lon_prtase_N_sf"/>
</dbReference>
<dbReference type="Gene3D" id="3.30.230.10">
    <property type="match status" value="1"/>
</dbReference>
<comment type="catalytic activity">
    <reaction evidence="9 14 17">
        <text>Hydrolysis of proteins in presence of ATP.</text>
        <dbReference type="EC" id="3.4.21.53"/>
    </reaction>
</comment>
<dbReference type="FunFam" id="3.40.50.300:FF:000021">
    <property type="entry name" value="Lon protease homolog"/>
    <property type="match status" value="1"/>
</dbReference>
<evidence type="ECO:0000256" key="2">
    <source>
        <dbReference type="ARBA" id="ARBA00022490"/>
    </source>
</evidence>
<feature type="domain" description="Lon N-terminal" evidence="20">
    <location>
        <begin position="6"/>
        <end position="201"/>
    </location>
</feature>
<dbReference type="GO" id="GO:0043565">
    <property type="term" value="F:sequence-specific DNA binding"/>
    <property type="evidence" value="ECO:0007669"/>
    <property type="project" value="UniProtKB-UniRule"/>
</dbReference>
<dbReference type="InterPro" id="IPR014721">
    <property type="entry name" value="Ribsml_uS5_D2-typ_fold_subgr"/>
</dbReference>
<keyword evidence="6 14" id="KW-0720">Serine protease</keyword>
<keyword evidence="8 14" id="KW-0346">Stress response</keyword>
<comment type="similarity">
    <text evidence="14 17 18">Belongs to the peptidase S16 family.</text>
</comment>
<dbReference type="PROSITE" id="PS51786">
    <property type="entry name" value="LON_PROTEOLYTIC"/>
    <property type="match status" value="1"/>
</dbReference>
<organism evidence="21 22">
    <name type="scientific">Anaerofustis stercorihominis</name>
    <dbReference type="NCBI Taxonomy" id="214853"/>
    <lineage>
        <taxon>Bacteria</taxon>
        <taxon>Bacillati</taxon>
        <taxon>Bacillota</taxon>
        <taxon>Clostridia</taxon>
        <taxon>Eubacteriales</taxon>
        <taxon>Eubacteriaceae</taxon>
        <taxon>Anaerofustis</taxon>
    </lineage>
</organism>
<gene>
    <name evidence="14 21" type="primary">lon</name>
    <name evidence="21" type="ORF">DW687_05045</name>
</gene>
<dbReference type="CDD" id="cd19500">
    <property type="entry name" value="RecA-like_Lon"/>
    <property type="match status" value="1"/>
</dbReference>
<name>A0A3E3E037_9FIRM</name>
<dbReference type="GO" id="GO:0004176">
    <property type="term" value="F:ATP-dependent peptidase activity"/>
    <property type="evidence" value="ECO:0007669"/>
    <property type="project" value="UniProtKB-UniRule"/>
</dbReference>
<dbReference type="SUPFAM" id="SSF52540">
    <property type="entry name" value="P-loop containing nucleoside triphosphate hydrolases"/>
    <property type="match status" value="1"/>
</dbReference>
<evidence type="ECO:0000256" key="8">
    <source>
        <dbReference type="ARBA" id="ARBA00023016"/>
    </source>
</evidence>
<evidence type="ECO:0000256" key="14">
    <source>
        <dbReference type="HAMAP-Rule" id="MF_01973"/>
    </source>
</evidence>
<evidence type="ECO:0000256" key="12">
    <source>
        <dbReference type="ARBA" id="ARBA00071934"/>
    </source>
</evidence>
<dbReference type="EC" id="3.4.21.53" evidence="11 14"/>
<proteinExistence type="evidence at transcript level"/>
<dbReference type="InterPro" id="IPR054594">
    <property type="entry name" value="Lon_lid"/>
</dbReference>
<dbReference type="PIRSF" id="PIRSF001174">
    <property type="entry name" value="Lon_proteas"/>
    <property type="match status" value="1"/>
</dbReference>
<comment type="function">
    <text evidence="10 14">ATP-dependent serine protease that mediates the selective degradation of mutant and abnormal proteins as well as certain short-lived regulatory proteins. Required for cellular homeostasis and for survival from DNA damage and developmental changes induced by stress. Degrades polypeptides processively to yield small peptide fragments that are 5 to 10 amino acids long. Binds to DNA in a double-stranded, site-specific manner.</text>
</comment>
<feature type="domain" description="Lon proteolytic" evidence="19">
    <location>
        <begin position="588"/>
        <end position="769"/>
    </location>
</feature>
<dbReference type="HAMAP" id="MF_01973">
    <property type="entry name" value="lon_bact"/>
    <property type="match status" value="1"/>
</dbReference>
<dbReference type="Pfam" id="PF00004">
    <property type="entry name" value="AAA"/>
    <property type="match status" value="1"/>
</dbReference>
<protein>
    <recommendedName>
        <fullName evidence="12 14">Lon protease</fullName>
        <ecNumber evidence="11 14">3.4.21.53</ecNumber>
    </recommendedName>
    <alternativeName>
        <fullName evidence="13 14">ATP-dependent protease La</fullName>
    </alternativeName>
</protein>
<dbReference type="Pfam" id="PF22667">
    <property type="entry name" value="Lon_lid"/>
    <property type="match status" value="1"/>
</dbReference>
<dbReference type="GO" id="GO:0005524">
    <property type="term" value="F:ATP binding"/>
    <property type="evidence" value="ECO:0007669"/>
    <property type="project" value="UniProtKB-UniRule"/>
</dbReference>
<dbReference type="InterPro" id="IPR003111">
    <property type="entry name" value="Lon_prtase_N"/>
</dbReference>
<evidence type="ECO:0000256" key="10">
    <source>
        <dbReference type="ARBA" id="ARBA00053875"/>
    </source>
</evidence>
<dbReference type="Pfam" id="PF05362">
    <property type="entry name" value="Lon_C"/>
    <property type="match status" value="1"/>
</dbReference>
<evidence type="ECO:0000256" key="11">
    <source>
        <dbReference type="ARBA" id="ARBA00066743"/>
    </source>
</evidence>
<feature type="active site" evidence="14 15">
    <location>
        <position position="718"/>
    </location>
</feature>
<evidence type="ECO:0000256" key="17">
    <source>
        <dbReference type="PROSITE-ProRule" id="PRU01122"/>
    </source>
</evidence>
<dbReference type="PANTHER" id="PTHR10046">
    <property type="entry name" value="ATP DEPENDENT LON PROTEASE FAMILY MEMBER"/>
    <property type="match status" value="1"/>
</dbReference>
<dbReference type="Gene3D" id="1.20.58.1480">
    <property type="match status" value="1"/>
</dbReference>
<dbReference type="InterPro" id="IPR004815">
    <property type="entry name" value="Lon_bac/euk-typ"/>
</dbReference>
<accession>A0A3E3E037</accession>
<dbReference type="InterPro" id="IPR003593">
    <property type="entry name" value="AAA+_ATPase"/>
</dbReference>
<evidence type="ECO:0000256" key="16">
    <source>
        <dbReference type="PIRSR" id="PIRSR001174-2"/>
    </source>
</evidence>
<feature type="binding site" evidence="14 16">
    <location>
        <begin position="352"/>
        <end position="359"/>
    </location>
    <ligand>
        <name>ATP</name>
        <dbReference type="ChEBI" id="CHEBI:30616"/>
    </ligand>
</feature>
<evidence type="ECO:0000259" key="20">
    <source>
        <dbReference type="PROSITE" id="PS51787"/>
    </source>
</evidence>
<evidence type="ECO:0000256" key="3">
    <source>
        <dbReference type="ARBA" id="ARBA00022670"/>
    </source>
</evidence>
<dbReference type="InterPro" id="IPR003959">
    <property type="entry name" value="ATPase_AAA_core"/>
</dbReference>
<dbReference type="InterPro" id="IPR008268">
    <property type="entry name" value="Peptidase_S16_AS"/>
</dbReference>
<keyword evidence="5 14" id="KW-0378">Hydrolase</keyword>
<evidence type="ECO:0000256" key="15">
    <source>
        <dbReference type="PIRSR" id="PIRSR001174-1"/>
    </source>
</evidence>
<reference evidence="21 22" key="1">
    <citation type="submission" date="2018-08" db="EMBL/GenBank/DDBJ databases">
        <title>A genome reference for cultivated species of the human gut microbiota.</title>
        <authorList>
            <person name="Zou Y."/>
            <person name="Xue W."/>
            <person name="Luo G."/>
        </authorList>
    </citation>
    <scope>NUCLEOTIDE SEQUENCE [LARGE SCALE GENOMIC DNA]</scope>
    <source>
        <strain evidence="21 22">AM25-6</strain>
    </source>
</reference>